<accession>A0A2P6QIH1</accession>
<keyword evidence="2" id="KW-1185">Reference proteome</keyword>
<proteinExistence type="predicted"/>
<dbReference type="Proteomes" id="UP000238479">
    <property type="component" value="Chromosome 5"/>
</dbReference>
<evidence type="ECO:0000313" key="2">
    <source>
        <dbReference type="Proteomes" id="UP000238479"/>
    </source>
</evidence>
<reference evidence="1 2" key="1">
    <citation type="journal article" date="2018" name="Nat. Genet.">
        <title>The Rosa genome provides new insights in the design of modern roses.</title>
        <authorList>
            <person name="Bendahmane M."/>
        </authorList>
    </citation>
    <scope>NUCLEOTIDE SEQUENCE [LARGE SCALE GENOMIC DNA]</scope>
    <source>
        <strain evidence="2">cv. Old Blush</strain>
    </source>
</reference>
<dbReference type="AlphaFoldDB" id="A0A2P6QIH1"/>
<comment type="caution">
    <text evidence="1">The sequence shown here is derived from an EMBL/GenBank/DDBJ whole genome shotgun (WGS) entry which is preliminary data.</text>
</comment>
<protein>
    <submittedName>
        <fullName evidence="1">Uncharacterized protein</fullName>
    </submittedName>
</protein>
<gene>
    <name evidence="1" type="ORF">RchiOBHm_Chr5g0063621</name>
</gene>
<dbReference type="EMBL" id="PDCK01000043">
    <property type="protein sequence ID" value="PRQ33969.1"/>
    <property type="molecule type" value="Genomic_DNA"/>
</dbReference>
<organism evidence="1 2">
    <name type="scientific">Rosa chinensis</name>
    <name type="common">China rose</name>
    <dbReference type="NCBI Taxonomy" id="74649"/>
    <lineage>
        <taxon>Eukaryota</taxon>
        <taxon>Viridiplantae</taxon>
        <taxon>Streptophyta</taxon>
        <taxon>Embryophyta</taxon>
        <taxon>Tracheophyta</taxon>
        <taxon>Spermatophyta</taxon>
        <taxon>Magnoliopsida</taxon>
        <taxon>eudicotyledons</taxon>
        <taxon>Gunneridae</taxon>
        <taxon>Pentapetalae</taxon>
        <taxon>rosids</taxon>
        <taxon>fabids</taxon>
        <taxon>Rosales</taxon>
        <taxon>Rosaceae</taxon>
        <taxon>Rosoideae</taxon>
        <taxon>Rosoideae incertae sedis</taxon>
        <taxon>Rosa</taxon>
    </lineage>
</organism>
<sequence length="63" mass="7033">MLVVVVYLSGNLILLIVSRTLRLLPEPKELLCDMLKVYQMKHDLTEGSCSVVPLDNKVLCSST</sequence>
<evidence type="ECO:0000313" key="1">
    <source>
        <dbReference type="EMBL" id="PRQ33969.1"/>
    </source>
</evidence>
<dbReference type="Gramene" id="PRQ33969">
    <property type="protein sequence ID" value="PRQ33969"/>
    <property type="gene ID" value="RchiOBHm_Chr5g0063621"/>
</dbReference>
<name>A0A2P6QIH1_ROSCH</name>